<proteinExistence type="predicted"/>
<keyword evidence="2" id="KW-0813">Transport</keyword>
<dbReference type="GO" id="GO:0015293">
    <property type="term" value="F:symporter activity"/>
    <property type="evidence" value="ECO:0007669"/>
    <property type="project" value="UniProtKB-KW"/>
</dbReference>
<evidence type="ECO:0000256" key="4">
    <source>
        <dbReference type="ARBA" id="ARBA00022847"/>
    </source>
</evidence>
<feature type="transmembrane region" description="Helical" evidence="7">
    <location>
        <begin position="329"/>
        <end position="348"/>
    </location>
</feature>
<keyword evidence="6 7" id="KW-0472">Membrane</keyword>
<feature type="transmembrane region" description="Helical" evidence="7">
    <location>
        <begin position="457"/>
        <end position="480"/>
    </location>
</feature>
<keyword evidence="3 7" id="KW-0812">Transmembrane</keyword>
<evidence type="ECO:0000256" key="6">
    <source>
        <dbReference type="ARBA" id="ARBA00023136"/>
    </source>
</evidence>
<feature type="transmembrane region" description="Helical" evidence="7">
    <location>
        <begin position="123"/>
        <end position="141"/>
    </location>
</feature>
<dbReference type="EMBL" id="AJWJ01000323">
    <property type="protein sequence ID" value="KAF2071952.1"/>
    <property type="molecule type" value="Genomic_DNA"/>
</dbReference>
<evidence type="ECO:0000313" key="9">
    <source>
        <dbReference type="EMBL" id="KAF2071952.1"/>
    </source>
</evidence>
<feature type="transmembrane region" description="Helical" evidence="7">
    <location>
        <begin position="369"/>
        <end position="390"/>
    </location>
</feature>
<dbReference type="SUPFAM" id="SSF103473">
    <property type="entry name" value="MFS general substrate transporter"/>
    <property type="match status" value="1"/>
</dbReference>
<feature type="transmembrane region" description="Helical" evidence="7">
    <location>
        <begin position="430"/>
        <end position="451"/>
    </location>
</feature>
<dbReference type="InterPro" id="IPR036259">
    <property type="entry name" value="MFS_trans_sf"/>
</dbReference>
<protein>
    <recommendedName>
        <fullName evidence="8">Major facilitator superfamily (MFS) profile domain-containing protein</fullName>
    </recommendedName>
</protein>
<dbReference type="Proteomes" id="UP000695562">
    <property type="component" value="Unassembled WGS sequence"/>
</dbReference>
<dbReference type="GO" id="GO:0016020">
    <property type="term" value="C:membrane"/>
    <property type="evidence" value="ECO:0007669"/>
    <property type="project" value="UniProtKB-SubCell"/>
</dbReference>
<dbReference type="InterPro" id="IPR011701">
    <property type="entry name" value="MFS"/>
</dbReference>
<feature type="transmembrane region" description="Helical" evidence="7">
    <location>
        <begin position="296"/>
        <end position="317"/>
    </location>
</feature>
<evidence type="ECO:0000256" key="7">
    <source>
        <dbReference type="SAM" id="Phobius"/>
    </source>
</evidence>
<evidence type="ECO:0000256" key="1">
    <source>
        <dbReference type="ARBA" id="ARBA00004141"/>
    </source>
</evidence>
<dbReference type="Pfam" id="PF07690">
    <property type="entry name" value="MFS_1"/>
    <property type="match status" value="1"/>
</dbReference>
<evidence type="ECO:0000256" key="3">
    <source>
        <dbReference type="ARBA" id="ARBA00022692"/>
    </source>
</evidence>
<dbReference type="InterPro" id="IPR050382">
    <property type="entry name" value="MFS_Na/Anion_cotransporter"/>
</dbReference>
<keyword evidence="10" id="KW-1185">Reference proteome</keyword>
<evidence type="ECO:0000259" key="8">
    <source>
        <dbReference type="PROSITE" id="PS50850"/>
    </source>
</evidence>
<accession>A0A8J4PQ31</accession>
<dbReference type="PROSITE" id="PS50850">
    <property type="entry name" value="MFS"/>
    <property type="match status" value="1"/>
</dbReference>
<evidence type="ECO:0000313" key="10">
    <source>
        <dbReference type="Proteomes" id="UP000695562"/>
    </source>
</evidence>
<keyword evidence="4" id="KW-0769">Symport</keyword>
<feature type="transmembrane region" description="Helical" evidence="7">
    <location>
        <begin position="147"/>
        <end position="170"/>
    </location>
</feature>
<dbReference type="OrthoDB" id="2985014at2759"/>
<reference evidence="9" key="1">
    <citation type="submission" date="2020-01" db="EMBL/GenBank/DDBJ databases">
        <title>Development of genomics and gene disruption for Polysphondylium violaceum indicates a role for the polyketide synthase stlB in stalk morphogenesis.</title>
        <authorList>
            <person name="Narita B."/>
            <person name="Kawabe Y."/>
            <person name="Kin K."/>
            <person name="Saito T."/>
            <person name="Gibbs R."/>
            <person name="Kuspa A."/>
            <person name="Muzny D."/>
            <person name="Queller D."/>
            <person name="Richards S."/>
            <person name="Strassman J."/>
            <person name="Sucgang R."/>
            <person name="Worley K."/>
            <person name="Schaap P."/>
        </authorList>
    </citation>
    <scope>NUCLEOTIDE SEQUENCE</scope>
    <source>
        <strain evidence="9">QSvi11</strain>
    </source>
</reference>
<sequence length="486" mass="53550">MTRSNTATIKGGYTSINEQTQSAPLPIYKYYGNNIDETIKDDPFPTPKNYFPRRFFMIGLGFWGIMLCYIIRVTISVSIIPMKTEYGWDDTYKGILLAGFFMGYVFTQIPAHFLCNYFGGKRVLLVGLFVSTAMNILVPVASVNKVAIVIVRVITGLFQGIAFPTTNWLIKKWFPLSQRSTSAAIIWSGVYIGTILADYTAPVIIETVGWKNIFYIYGAIGMAWCICWAILIKDDPKDAWGIHPNEVAFIKSDQDQPNPATQLLLSTQLDGAEPVQAELSFLDVTRRLLKSKSMWALLYYNLTTSWGFYLLLMWYPTWVTDVAGVTGNLLSFYIVLPYILCFIWANLAGVISDKLFTKGILKKTTLRKIFGGLAGGLPGVCLIIVAYAPLSVGGKIFFMTIGISGSGFSGQGANIVTLDMAPSHSSVTMGISNMVATIPGILGNLIAGVLLTKFGGSWTPIFMISSSFYLSAVIVWVIFISAKIVV</sequence>
<organism evidence="9 10">
    <name type="scientific">Polysphondylium violaceum</name>
    <dbReference type="NCBI Taxonomy" id="133409"/>
    <lineage>
        <taxon>Eukaryota</taxon>
        <taxon>Amoebozoa</taxon>
        <taxon>Evosea</taxon>
        <taxon>Eumycetozoa</taxon>
        <taxon>Dictyostelia</taxon>
        <taxon>Dictyosteliales</taxon>
        <taxon>Dictyosteliaceae</taxon>
        <taxon>Polysphondylium</taxon>
    </lineage>
</organism>
<feature type="transmembrane region" description="Helical" evidence="7">
    <location>
        <begin position="213"/>
        <end position="232"/>
    </location>
</feature>
<feature type="transmembrane region" description="Helical" evidence="7">
    <location>
        <begin position="182"/>
        <end position="201"/>
    </location>
</feature>
<feature type="transmembrane region" description="Helical" evidence="7">
    <location>
        <begin position="396"/>
        <end position="418"/>
    </location>
</feature>
<comment type="subcellular location">
    <subcellularLocation>
        <location evidence="1">Membrane</location>
        <topology evidence="1">Multi-pass membrane protein</topology>
    </subcellularLocation>
</comment>
<gene>
    <name evidence="9" type="ORF">CYY_006727</name>
</gene>
<dbReference type="PANTHER" id="PTHR11662">
    <property type="entry name" value="SOLUTE CARRIER FAMILY 17"/>
    <property type="match status" value="1"/>
</dbReference>
<evidence type="ECO:0000256" key="2">
    <source>
        <dbReference type="ARBA" id="ARBA00022448"/>
    </source>
</evidence>
<dbReference type="Gene3D" id="1.20.1250.20">
    <property type="entry name" value="MFS general substrate transporter like domains"/>
    <property type="match status" value="2"/>
</dbReference>
<dbReference type="PANTHER" id="PTHR11662:SF399">
    <property type="entry name" value="FI19708P1-RELATED"/>
    <property type="match status" value="1"/>
</dbReference>
<dbReference type="FunFam" id="1.20.1250.20:FF:000003">
    <property type="entry name" value="Solute carrier family 17 member 3"/>
    <property type="match status" value="1"/>
</dbReference>
<dbReference type="AlphaFoldDB" id="A0A8J4PQ31"/>
<keyword evidence="5 7" id="KW-1133">Transmembrane helix</keyword>
<feature type="domain" description="Major facilitator superfamily (MFS) profile" evidence="8">
    <location>
        <begin position="56"/>
        <end position="484"/>
    </location>
</feature>
<name>A0A8J4PQ31_9MYCE</name>
<comment type="caution">
    <text evidence="9">The sequence shown here is derived from an EMBL/GenBank/DDBJ whole genome shotgun (WGS) entry which is preliminary data.</text>
</comment>
<evidence type="ECO:0000256" key="5">
    <source>
        <dbReference type="ARBA" id="ARBA00022989"/>
    </source>
</evidence>
<feature type="transmembrane region" description="Helical" evidence="7">
    <location>
        <begin position="92"/>
        <end position="111"/>
    </location>
</feature>
<feature type="transmembrane region" description="Helical" evidence="7">
    <location>
        <begin position="55"/>
        <end position="80"/>
    </location>
</feature>
<dbReference type="InterPro" id="IPR020846">
    <property type="entry name" value="MFS_dom"/>
</dbReference>